<dbReference type="Pfam" id="PF09997">
    <property type="entry name" value="DUF2238"/>
    <property type="match status" value="1"/>
</dbReference>
<gene>
    <name evidence="2" type="ORF">H6G03_31950</name>
</gene>
<feature type="transmembrane region" description="Helical" evidence="1">
    <location>
        <begin position="89"/>
        <end position="107"/>
    </location>
</feature>
<feature type="transmembrane region" description="Helical" evidence="1">
    <location>
        <begin position="119"/>
        <end position="136"/>
    </location>
</feature>
<feature type="transmembrane region" description="Helical" evidence="1">
    <location>
        <begin position="156"/>
        <end position="174"/>
    </location>
</feature>
<protein>
    <recommendedName>
        <fullName evidence="4">DUF2238 domain-containing protein</fullName>
    </recommendedName>
</protein>
<evidence type="ECO:0000256" key="1">
    <source>
        <dbReference type="SAM" id="Phobius"/>
    </source>
</evidence>
<reference evidence="2" key="1">
    <citation type="journal article" date="2015" name="ISME J.">
        <title>Draft Genome Sequence of Streptomyces incarnatus NRRL8089, which Produces the Nucleoside Antibiotic Sinefungin.</title>
        <authorList>
            <person name="Oshima K."/>
            <person name="Hattori M."/>
            <person name="Shimizu H."/>
            <person name="Fukuda K."/>
            <person name="Nemoto M."/>
            <person name="Inagaki K."/>
            <person name="Tamura T."/>
        </authorList>
    </citation>
    <scope>NUCLEOTIDE SEQUENCE</scope>
    <source>
        <strain evidence="2">FACHB-1375</strain>
    </source>
</reference>
<dbReference type="InterPro" id="IPR014509">
    <property type="entry name" value="YjdF-like"/>
</dbReference>
<accession>A0A926ZK77</accession>
<organism evidence="2 3">
    <name type="scientific">Aerosakkonema funiforme FACHB-1375</name>
    <dbReference type="NCBI Taxonomy" id="2949571"/>
    <lineage>
        <taxon>Bacteria</taxon>
        <taxon>Bacillati</taxon>
        <taxon>Cyanobacteriota</taxon>
        <taxon>Cyanophyceae</taxon>
        <taxon>Oscillatoriophycideae</taxon>
        <taxon>Aerosakkonematales</taxon>
        <taxon>Aerosakkonemataceae</taxon>
        <taxon>Aerosakkonema</taxon>
    </lineage>
</organism>
<dbReference type="Proteomes" id="UP000641646">
    <property type="component" value="Unassembled WGS sequence"/>
</dbReference>
<dbReference type="AlphaFoldDB" id="A0A926ZK77"/>
<evidence type="ECO:0000313" key="3">
    <source>
        <dbReference type="Proteomes" id="UP000641646"/>
    </source>
</evidence>
<dbReference type="EMBL" id="JACJPW010000132">
    <property type="protein sequence ID" value="MBD2185630.1"/>
    <property type="molecule type" value="Genomic_DNA"/>
</dbReference>
<name>A0A926ZK77_9CYAN</name>
<comment type="caution">
    <text evidence="2">The sequence shown here is derived from an EMBL/GenBank/DDBJ whole genome shotgun (WGS) entry which is preliminary data.</text>
</comment>
<evidence type="ECO:0008006" key="4">
    <source>
        <dbReference type="Google" id="ProtNLM"/>
    </source>
</evidence>
<feature type="transmembrane region" description="Helical" evidence="1">
    <location>
        <begin position="59"/>
        <end position="77"/>
    </location>
</feature>
<feature type="transmembrane region" description="Helical" evidence="1">
    <location>
        <begin position="12"/>
        <end position="29"/>
    </location>
</feature>
<keyword evidence="1" id="KW-0472">Membrane</keyword>
<reference evidence="2" key="2">
    <citation type="submission" date="2020-08" db="EMBL/GenBank/DDBJ databases">
        <authorList>
            <person name="Chen M."/>
            <person name="Teng W."/>
            <person name="Zhao L."/>
            <person name="Hu C."/>
            <person name="Zhou Y."/>
            <person name="Han B."/>
            <person name="Song L."/>
            <person name="Shu W."/>
        </authorList>
    </citation>
    <scope>NUCLEOTIDE SEQUENCE</scope>
    <source>
        <strain evidence="2">FACHB-1375</strain>
    </source>
</reference>
<evidence type="ECO:0000313" key="2">
    <source>
        <dbReference type="EMBL" id="MBD2185630.1"/>
    </source>
</evidence>
<keyword evidence="1" id="KW-1133">Transmembrane helix</keyword>
<keyword evidence="1" id="KW-0812">Transmembrane</keyword>
<sequence>MLSTNWRGYRKIAWFGQFLLGLAFVFTMFQANWLGALTLAFFLLASLVFILMDERLPTLFDFLFVIAALLNAGGWVWGLFYQPGPYDEITHAFTTFSITLALSFLVYSSMLTVFRQHRLLYILTIVSFGISIGAIWEIFEWLVQVINDLDDTISDLVMDSIGATMAALLSLWALQERTRPKSRDVEPQESRIN</sequence>
<feature type="transmembrane region" description="Helical" evidence="1">
    <location>
        <begin position="35"/>
        <end position="52"/>
    </location>
</feature>
<dbReference type="RefSeq" id="WP_190474122.1">
    <property type="nucleotide sequence ID" value="NZ_JACJPW010000132.1"/>
</dbReference>
<proteinExistence type="predicted"/>
<keyword evidence="3" id="KW-1185">Reference proteome</keyword>